<dbReference type="Proteomes" id="UP000014249">
    <property type="component" value="Unassembled WGS sequence"/>
</dbReference>
<evidence type="ECO:0000313" key="1">
    <source>
        <dbReference type="EMBL" id="EPC52901.1"/>
    </source>
</evidence>
<reference evidence="1 2" key="1">
    <citation type="journal article" date="2013" name="PLoS ONE">
        <title>Lactobacillus paracasei comparative genomics: towards species pan-genome definition and exploitation of diversity.</title>
        <authorList>
            <person name="Smokvina T."/>
            <person name="Wels M."/>
            <person name="Polka J."/>
            <person name="Chervaux C."/>
            <person name="Brisse S."/>
            <person name="Boekhorst J."/>
            <person name="van Hylckama Vlieg J.E."/>
            <person name="Siezen R.J."/>
        </authorList>
    </citation>
    <scope>NUCLEOTIDE SEQUENCE [LARGE SCALE GENOMIC DNA]</scope>
    <source>
        <strain evidence="1 2">CNCM I-4270</strain>
    </source>
</reference>
<protein>
    <submittedName>
        <fullName evidence="1">Uncharacterized protein</fullName>
    </submittedName>
</protein>
<comment type="caution">
    <text evidence="1">The sequence shown here is derived from an EMBL/GenBank/DDBJ whole genome shotgun (WGS) entry which is preliminary data.</text>
</comment>
<proteinExistence type="predicted"/>
<gene>
    <name evidence="1" type="ORF">Lpp77_10281</name>
</gene>
<organism evidence="1 2">
    <name type="scientific">Lacticaseibacillus paracasei subsp. paracasei CNCM I-4270</name>
    <dbReference type="NCBI Taxonomy" id="1256202"/>
    <lineage>
        <taxon>Bacteria</taxon>
        <taxon>Bacillati</taxon>
        <taxon>Bacillota</taxon>
        <taxon>Bacilli</taxon>
        <taxon>Lactobacillales</taxon>
        <taxon>Lactobacillaceae</taxon>
        <taxon>Lacticaseibacillus</taxon>
    </lineage>
</organism>
<accession>A0A8E0MA78</accession>
<name>A0A8E0MA78_LACPA</name>
<sequence>MLDERLLGTIFTLPTSAASGEITLYGIHYHYRVQDDAAAGDKVVVNAISPLYLSVVNRNMLCIIKPRQVPNTCHPYQ</sequence>
<dbReference type="AlphaFoldDB" id="A0A8E0MA78"/>
<evidence type="ECO:0000313" key="2">
    <source>
        <dbReference type="Proteomes" id="UP000014249"/>
    </source>
</evidence>
<dbReference type="EMBL" id="ANJX01000274">
    <property type="protein sequence ID" value="EPC52901.1"/>
    <property type="molecule type" value="Genomic_DNA"/>
</dbReference>